<evidence type="ECO:0000313" key="5">
    <source>
        <dbReference type="RefSeq" id="XP_012882898.1"/>
    </source>
</evidence>
<dbReference type="Pfam" id="PF05287">
    <property type="entry name" value="PMG"/>
    <property type="match status" value="1"/>
</dbReference>
<dbReference type="OrthoDB" id="9834780at2759"/>
<proteinExistence type="inferred from homology"/>
<dbReference type="RefSeq" id="XP_012882898.1">
    <property type="nucleotide sequence ID" value="XM_013027444.1"/>
</dbReference>
<dbReference type="Proteomes" id="UP000081671">
    <property type="component" value="Unplaced"/>
</dbReference>
<dbReference type="GeneID" id="105994036"/>
<dbReference type="GO" id="GO:0005829">
    <property type="term" value="C:cytosol"/>
    <property type="evidence" value="ECO:0007669"/>
    <property type="project" value="UniProtKB-ARBA"/>
</dbReference>
<evidence type="ECO:0000256" key="3">
    <source>
        <dbReference type="RuleBase" id="RU369044"/>
    </source>
</evidence>
<evidence type="ECO:0000256" key="1">
    <source>
        <dbReference type="ARBA" id="ARBA00003327"/>
    </source>
</evidence>
<evidence type="ECO:0000256" key="2">
    <source>
        <dbReference type="ARBA" id="ARBA00022744"/>
    </source>
</evidence>
<dbReference type="GO" id="GO:0045095">
    <property type="term" value="C:keratin filament"/>
    <property type="evidence" value="ECO:0007669"/>
    <property type="project" value="UniProtKB-UniRule"/>
</dbReference>
<dbReference type="FunCoup" id="A0A1S3G263">
    <property type="interactions" value="16"/>
</dbReference>
<dbReference type="KEGG" id="dord:105994036"/>
<keyword evidence="4" id="KW-1185">Reference proteome</keyword>
<organism evidence="4 5">
    <name type="scientific">Dipodomys ordii</name>
    <name type="common">Ord's kangaroo rat</name>
    <dbReference type="NCBI Taxonomy" id="10020"/>
    <lineage>
        <taxon>Eukaryota</taxon>
        <taxon>Metazoa</taxon>
        <taxon>Chordata</taxon>
        <taxon>Craniata</taxon>
        <taxon>Vertebrata</taxon>
        <taxon>Euteleostomi</taxon>
        <taxon>Mammalia</taxon>
        <taxon>Eutheria</taxon>
        <taxon>Euarchontoglires</taxon>
        <taxon>Glires</taxon>
        <taxon>Rodentia</taxon>
        <taxon>Castorimorpha</taxon>
        <taxon>Heteromyidae</taxon>
        <taxon>Dipodomyinae</taxon>
        <taxon>Dipodomys</taxon>
    </lineage>
</organism>
<protein>
    <recommendedName>
        <fullName evidence="3">Keratin-associated protein</fullName>
    </recommendedName>
</protein>
<dbReference type="InParanoid" id="A0A1S3G263"/>
<comment type="similarity">
    <text evidence="3">Belongs to the PMG family.</text>
</comment>
<sequence>MSYACNSGNFSSQSAGAYLRCPGSNCNSFYPSNIIYAQRPQQLGSSFFGGQQESFSDPTDFETSGVDATSCFRPKNFIFSRPCHTPYAGSFGCGNSGFGSSGYCNSGFGSFGYGNAGFQSLGCGSSYSRPTFFSSKSYQSSYYQPTCGSRFFGSTY</sequence>
<dbReference type="AlphaFoldDB" id="A0A1S3G263"/>
<name>A0A1S3G263_DIPOR</name>
<reference evidence="5" key="1">
    <citation type="submission" date="2025-08" db="UniProtKB">
        <authorList>
            <consortium name="RefSeq"/>
        </authorList>
    </citation>
    <scope>IDENTIFICATION</scope>
    <source>
        <tissue evidence="5">Kidney</tissue>
    </source>
</reference>
<accession>A0A1S3G263</accession>
<gene>
    <name evidence="5" type="primary">LOC105994036</name>
</gene>
<dbReference type="InterPro" id="IPR007951">
    <property type="entry name" value="KRTAP_PMG"/>
</dbReference>
<comment type="function">
    <text evidence="1 3">In the hair cortex, hair keratin intermediate filaments are embedded in an interfilamentous matrix, consisting of hair keratin-associated proteins (KRTAP), which are essential for the formation of a rigid and resistant hair shaft through their extensive disulfide bond cross-linking with abundant cysteine residues of hair keratins. The matrix proteins include the high-sulfur and high-glycine-tyrosine keratins.</text>
</comment>
<evidence type="ECO:0000313" key="4">
    <source>
        <dbReference type="Proteomes" id="UP000081671"/>
    </source>
</evidence>
<comment type="subunit">
    <text evidence="3">Interacts with hair keratins.</text>
</comment>
<keyword evidence="2 3" id="KW-0416">Keratin</keyword>